<dbReference type="Proteomes" id="UP000118566">
    <property type="component" value="Segment"/>
</dbReference>
<keyword evidence="1" id="KW-0812">Transmembrane</keyword>
<proteinExistence type="predicted"/>
<organism evidence="2 3">
    <name type="scientific">Human papillomavirus 43</name>
    <dbReference type="NCBI Taxonomy" id="10591"/>
    <lineage>
        <taxon>Viruses</taxon>
        <taxon>Monodnaviria</taxon>
        <taxon>Shotokuvirae</taxon>
        <taxon>Cossaviricota</taxon>
        <taxon>Papovaviricetes</taxon>
        <taxon>Zurhausenvirales</taxon>
        <taxon>Papillomaviridae</taxon>
        <taxon>Firstpapillomavirinae</taxon>
        <taxon>Alphapapillomavirus</taxon>
        <taxon>Alphapapillomavirus 8</taxon>
    </lineage>
</organism>
<reference evidence="2 3" key="1">
    <citation type="journal article" date="1989" name="J. Virol.">
        <title>Cloning and partial DNA sequencing of two new human papillomavirus types associated with condylomas and low-grade cervical neoplasia.</title>
        <authorList>
            <person name="Loerincz A.T."/>
            <person name="Quinn A.P."/>
            <person name="Goldsborough M.D."/>
            <person name="Schmidt B.J."/>
            <person name="Temple G.F."/>
        </authorList>
    </citation>
    <scope>NUCLEOTIDE SEQUENCE [LARGE SCALE GENOMIC DNA]</scope>
</reference>
<evidence type="ECO:0000256" key="1">
    <source>
        <dbReference type="SAM" id="Phobius"/>
    </source>
</evidence>
<evidence type="ECO:0000313" key="2">
    <source>
        <dbReference type="EMBL" id="CAF05792.1"/>
    </source>
</evidence>
<gene>
    <name evidence="2" type="primary">Y</name>
</gene>
<name>Q705H1_HPV43</name>
<sequence length="122" mass="14411">MCGVMCLLPFPFPVFLSLLFVTGFGFSNGYCCGYVKWRLNVFHFVFATDFGRVWHPYSWCQHNLQRLLCPCQNMLAHFLSLWRQGVASYAHIPLLLYKCTFSPLCFITFLFFLTYIFVFHSY</sequence>
<keyword evidence="1" id="KW-1133">Transmembrane helix</keyword>
<keyword evidence="1" id="KW-0472">Membrane</keyword>
<organismHost>
    <name type="scientific">Homo sapiens</name>
    <name type="common">Human</name>
    <dbReference type="NCBI Taxonomy" id="9606"/>
</organismHost>
<protein>
    <submittedName>
        <fullName evidence="2">Putative Y protein</fullName>
    </submittedName>
</protein>
<dbReference type="EMBL" id="AJ620205">
    <property type="protein sequence ID" value="CAF05792.1"/>
    <property type="molecule type" value="Genomic_DNA"/>
</dbReference>
<evidence type="ECO:0000313" key="3">
    <source>
        <dbReference type="Proteomes" id="UP000118566"/>
    </source>
</evidence>
<feature type="transmembrane region" description="Helical" evidence="1">
    <location>
        <begin position="95"/>
        <end position="118"/>
    </location>
</feature>
<accession>Q705H1</accession>